<protein>
    <submittedName>
        <fullName evidence="4">Dehydrogenase with different specificitie</fullName>
    </submittedName>
</protein>
<dbReference type="InterPro" id="IPR036291">
    <property type="entry name" value="NAD(P)-bd_dom_sf"/>
</dbReference>
<dbReference type="FunFam" id="3.40.50.720:FF:000374">
    <property type="entry name" value="3-oxoacyl-(Acyl-carrier-protein) reductase"/>
    <property type="match status" value="1"/>
</dbReference>
<dbReference type="PANTHER" id="PTHR43639">
    <property type="entry name" value="OXIDOREDUCTASE, SHORT-CHAIN DEHYDROGENASE/REDUCTASE FAMILY (AFU_ORTHOLOGUE AFUA_5G02870)"/>
    <property type="match status" value="1"/>
</dbReference>
<accession>A0A6A6NML5</accession>
<dbReference type="GO" id="GO:0016491">
    <property type="term" value="F:oxidoreductase activity"/>
    <property type="evidence" value="ECO:0007669"/>
    <property type="project" value="UniProtKB-KW"/>
</dbReference>
<evidence type="ECO:0000313" key="4">
    <source>
        <dbReference type="EMBL" id="KAF2452951.1"/>
    </source>
</evidence>
<keyword evidence="5" id="KW-1185">Reference proteome</keyword>
<reference evidence="4" key="1">
    <citation type="journal article" date="2020" name="Stud. Mycol.">
        <title>101 Dothideomycetes genomes: a test case for predicting lifestyles and emergence of pathogens.</title>
        <authorList>
            <person name="Haridas S."/>
            <person name="Albert R."/>
            <person name="Binder M."/>
            <person name="Bloem J."/>
            <person name="Labutti K."/>
            <person name="Salamov A."/>
            <person name="Andreopoulos B."/>
            <person name="Baker S."/>
            <person name="Barry K."/>
            <person name="Bills G."/>
            <person name="Bluhm B."/>
            <person name="Cannon C."/>
            <person name="Castanera R."/>
            <person name="Culley D."/>
            <person name="Daum C."/>
            <person name="Ezra D."/>
            <person name="Gonzalez J."/>
            <person name="Henrissat B."/>
            <person name="Kuo A."/>
            <person name="Liang C."/>
            <person name="Lipzen A."/>
            <person name="Lutzoni F."/>
            <person name="Magnuson J."/>
            <person name="Mondo S."/>
            <person name="Nolan M."/>
            <person name="Ohm R."/>
            <person name="Pangilinan J."/>
            <person name="Park H.-J."/>
            <person name="Ramirez L."/>
            <person name="Alfaro M."/>
            <person name="Sun H."/>
            <person name="Tritt A."/>
            <person name="Yoshinaga Y."/>
            <person name="Zwiers L.-H."/>
            <person name="Turgeon B."/>
            <person name="Goodwin S."/>
            <person name="Spatafora J."/>
            <person name="Crous P."/>
            <person name="Grigoriev I."/>
        </authorList>
    </citation>
    <scope>NUCLEOTIDE SEQUENCE</scope>
    <source>
        <strain evidence="4">ATCC 16933</strain>
    </source>
</reference>
<evidence type="ECO:0000313" key="5">
    <source>
        <dbReference type="Proteomes" id="UP000799766"/>
    </source>
</evidence>
<comment type="similarity">
    <text evidence="1">Belongs to the short-chain dehydrogenases/reductases (SDR) family.</text>
</comment>
<dbReference type="PRINTS" id="PR00081">
    <property type="entry name" value="GDHRDH"/>
</dbReference>
<dbReference type="Pfam" id="PF13561">
    <property type="entry name" value="adh_short_C2"/>
    <property type="match status" value="1"/>
</dbReference>
<keyword evidence="3" id="KW-0560">Oxidoreductase</keyword>
<dbReference type="SUPFAM" id="SSF51735">
    <property type="entry name" value="NAD(P)-binding Rossmann-fold domains"/>
    <property type="match status" value="1"/>
</dbReference>
<dbReference type="OrthoDB" id="47007at2759"/>
<evidence type="ECO:0000256" key="2">
    <source>
        <dbReference type="ARBA" id="ARBA00022857"/>
    </source>
</evidence>
<dbReference type="Gene3D" id="3.40.50.720">
    <property type="entry name" value="NAD(P)-binding Rossmann-like Domain"/>
    <property type="match status" value="1"/>
</dbReference>
<keyword evidence="2" id="KW-0521">NADP</keyword>
<dbReference type="Proteomes" id="UP000799766">
    <property type="component" value="Unassembled WGS sequence"/>
</dbReference>
<name>A0A6A6NML5_9PEZI</name>
<evidence type="ECO:0000256" key="1">
    <source>
        <dbReference type="ARBA" id="ARBA00006484"/>
    </source>
</evidence>
<dbReference type="EMBL" id="MU001701">
    <property type="protein sequence ID" value="KAF2452951.1"/>
    <property type="molecule type" value="Genomic_DNA"/>
</dbReference>
<proteinExistence type="inferred from homology"/>
<dbReference type="AlphaFoldDB" id="A0A6A6NML5"/>
<gene>
    <name evidence="4" type="ORF">BDY21DRAFT_328339</name>
</gene>
<dbReference type="InterPro" id="IPR002347">
    <property type="entry name" value="SDR_fam"/>
</dbReference>
<dbReference type="PANTHER" id="PTHR43639:SF1">
    <property type="entry name" value="SHORT-CHAIN DEHYDROGENASE_REDUCTASE FAMILY PROTEIN"/>
    <property type="match status" value="1"/>
</dbReference>
<dbReference type="PRINTS" id="PR00080">
    <property type="entry name" value="SDRFAMILY"/>
</dbReference>
<sequence>MGSLQAQDLPLSGKVAIVTGASRGIGVGIALQLAKSGASIAITYTSAKSTPAAEDVAQRIRSLNNGARAMTVRGDLRDPSTPAAIVSAVLDALGPHIDILVNNAGLEVVYPIAELPVSAWDDGIAVNLRAPMLMTQAVLPHLRAPGRIINVSSVGARVGFEAMATYLASKAGLEGLTRGLAAELGPAGGHTVNAVEPGPVESDMLDELPQDLIQWQKNRTPIGHRVGTVEDIGDVVVWLAEERSRWITGQSISASGGFLMN</sequence>
<organism evidence="4 5">
    <name type="scientific">Lineolata rhizophorae</name>
    <dbReference type="NCBI Taxonomy" id="578093"/>
    <lineage>
        <taxon>Eukaryota</taxon>
        <taxon>Fungi</taxon>
        <taxon>Dikarya</taxon>
        <taxon>Ascomycota</taxon>
        <taxon>Pezizomycotina</taxon>
        <taxon>Dothideomycetes</taxon>
        <taxon>Dothideomycetes incertae sedis</taxon>
        <taxon>Lineolatales</taxon>
        <taxon>Lineolataceae</taxon>
        <taxon>Lineolata</taxon>
    </lineage>
</organism>
<evidence type="ECO:0000256" key="3">
    <source>
        <dbReference type="ARBA" id="ARBA00023002"/>
    </source>
</evidence>